<dbReference type="PANTHER" id="PTHR10763:SF23">
    <property type="entry name" value="ORIGIN RECOGNITION COMPLEX SUBUNIT 1"/>
    <property type="match status" value="1"/>
</dbReference>
<keyword evidence="4" id="KW-0547">Nucleotide-binding</keyword>
<keyword evidence="6" id="KW-1185">Reference proteome</keyword>
<dbReference type="OrthoDB" id="1926878at2759"/>
<evidence type="ECO:0000256" key="3">
    <source>
        <dbReference type="ARBA" id="ARBA00023242"/>
    </source>
</evidence>
<keyword evidence="4" id="KW-0235">DNA replication</keyword>
<comment type="function">
    <text evidence="4">Component of the origin recognition complex (ORC) that binds origins of replication. DNA-binding is ATP-dependent, however specific DNA sequences that define origins of replication have not been identified so far. ORC is required to assemble the pre-replication complex necessary to initiate DNA replication.</text>
</comment>
<reference evidence="5 6" key="1">
    <citation type="submission" date="2020-08" db="EMBL/GenBank/DDBJ databases">
        <authorList>
            <person name="Newling K."/>
            <person name="Davey J."/>
            <person name="Forrester S."/>
        </authorList>
    </citation>
    <scope>NUCLEOTIDE SEQUENCE [LARGE SCALE GENOMIC DNA]</scope>
    <source>
        <strain evidence="6">Crithidia deanei Carvalho (ATCC PRA-265)</strain>
    </source>
</reference>
<dbReference type="GO" id="GO:0006270">
    <property type="term" value="P:DNA replication initiation"/>
    <property type="evidence" value="ECO:0007669"/>
    <property type="project" value="TreeGrafter"/>
</dbReference>
<name>A0A7G2CJG1_9TRYP</name>
<comment type="subunit">
    <text evidence="4">ORC is composed of six subunits.</text>
</comment>
<dbReference type="InterPro" id="IPR050311">
    <property type="entry name" value="ORC1/CDC6"/>
</dbReference>
<proteinExistence type="inferred from homology"/>
<dbReference type="VEuPathDB" id="TriTrypDB:ADEAN_000656400"/>
<dbReference type="GO" id="GO:0005664">
    <property type="term" value="C:nuclear origin of replication recognition complex"/>
    <property type="evidence" value="ECO:0007669"/>
    <property type="project" value="TreeGrafter"/>
</dbReference>
<dbReference type="Proteomes" id="UP000515908">
    <property type="component" value="Chromosome 12"/>
</dbReference>
<evidence type="ECO:0000256" key="2">
    <source>
        <dbReference type="ARBA" id="ARBA00023125"/>
    </source>
</evidence>
<evidence type="ECO:0000256" key="1">
    <source>
        <dbReference type="ARBA" id="ARBA00004123"/>
    </source>
</evidence>
<dbReference type="PANTHER" id="PTHR10763">
    <property type="entry name" value="CELL DIVISION CONTROL PROTEIN 6-RELATED"/>
    <property type="match status" value="1"/>
</dbReference>
<dbReference type="EMBL" id="LR877156">
    <property type="protein sequence ID" value="CAD2219071.1"/>
    <property type="molecule type" value="Genomic_DNA"/>
</dbReference>
<evidence type="ECO:0000313" key="6">
    <source>
        <dbReference type="Proteomes" id="UP000515908"/>
    </source>
</evidence>
<comment type="similarity">
    <text evidence="4">Belongs to the ORC1 family.</text>
</comment>
<keyword evidence="4" id="KW-0067">ATP-binding</keyword>
<protein>
    <recommendedName>
        <fullName evidence="4">Origin recognition complex subunit 1</fullName>
    </recommendedName>
</protein>
<dbReference type="AlphaFoldDB" id="A0A7G2CJG1"/>
<gene>
    <name evidence="5" type="ORF">ADEAN_000656400</name>
</gene>
<keyword evidence="2 4" id="KW-0238">DNA-binding</keyword>
<dbReference type="Gene3D" id="1.10.8.60">
    <property type="match status" value="1"/>
</dbReference>
<sequence length="241" mass="26911">MELAVDAKTKSRLDITKRLVFSPYNGAELREIIDSRLGHIKMKIFSEQAVSLLCYQTAAHYGDVRRLLQCAAAAICSLMISVEDNTFPKGDYENGLISVKEIHSVIRHIFHDGFVEFVKTIRCLVHFVTVCAIAKKCSETVQLDAADSHLSLASVFKLVKSLQLKEVDGLSRGCFNEIIDTFRQVGLVELCVAGERVPLSSSYDLTEYGDDVVISLLQPVQTIVDSCRFHDEFGTYSKKIL</sequence>
<keyword evidence="3 4" id="KW-0539">Nucleus</keyword>
<dbReference type="GO" id="GO:0003688">
    <property type="term" value="F:DNA replication origin binding"/>
    <property type="evidence" value="ECO:0007669"/>
    <property type="project" value="TreeGrafter"/>
</dbReference>
<evidence type="ECO:0000256" key="4">
    <source>
        <dbReference type="RuleBase" id="RU365058"/>
    </source>
</evidence>
<comment type="subcellular location">
    <subcellularLocation>
        <location evidence="1 4">Nucleus</location>
    </subcellularLocation>
</comment>
<dbReference type="GO" id="GO:0033314">
    <property type="term" value="P:mitotic DNA replication checkpoint signaling"/>
    <property type="evidence" value="ECO:0007669"/>
    <property type="project" value="TreeGrafter"/>
</dbReference>
<evidence type="ECO:0000313" key="5">
    <source>
        <dbReference type="EMBL" id="CAD2219071.1"/>
    </source>
</evidence>
<dbReference type="GO" id="GO:0005524">
    <property type="term" value="F:ATP binding"/>
    <property type="evidence" value="ECO:0007669"/>
    <property type="project" value="UniProtKB-KW"/>
</dbReference>
<organism evidence="5 6">
    <name type="scientific">Angomonas deanei</name>
    <dbReference type="NCBI Taxonomy" id="59799"/>
    <lineage>
        <taxon>Eukaryota</taxon>
        <taxon>Discoba</taxon>
        <taxon>Euglenozoa</taxon>
        <taxon>Kinetoplastea</taxon>
        <taxon>Metakinetoplastina</taxon>
        <taxon>Trypanosomatida</taxon>
        <taxon>Trypanosomatidae</taxon>
        <taxon>Strigomonadinae</taxon>
        <taxon>Angomonas</taxon>
    </lineage>
</organism>
<accession>A0A7G2CJG1</accession>